<dbReference type="RefSeq" id="WP_301573538.1">
    <property type="nucleotide sequence ID" value="NZ_JAPWIE010000007.1"/>
</dbReference>
<evidence type="ECO:0000259" key="3">
    <source>
        <dbReference type="Pfam" id="PF03551"/>
    </source>
</evidence>
<dbReference type="InterPro" id="IPR036390">
    <property type="entry name" value="WH_DNA-bd_sf"/>
</dbReference>
<feature type="region of interest" description="Disordered" evidence="2">
    <location>
        <begin position="204"/>
        <end position="227"/>
    </location>
</feature>
<dbReference type="Gene3D" id="1.10.10.10">
    <property type="entry name" value="Winged helix-like DNA-binding domain superfamily/Winged helix DNA-binding domain"/>
    <property type="match status" value="1"/>
</dbReference>
<dbReference type="EMBL" id="JAPWIE010000007">
    <property type="protein sequence ID" value="MCZ4552935.1"/>
    <property type="molecule type" value="Genomic_DNA"/>
</dbReference>
<dbReference type="SUPFAM" id="SSF46785">
    <property type="entry name" value="Winged helix' DNA-binding domain"/>
    <property type="match status" value="1"/>
</dbReference>
<dbReference type="Pfam" id="PF03551">
    <property type="entry name" value="PadR"/>
    <property type="match status" value="1"/>
</dbReference>
<accession>A0ABT4N0Y8</accession>
<dbReference type="PANTHER" id="PTHR43252">
    <property type="entry name" value="TRANSCRIPTIONAL REGULATOR YQJI"/>
    <property type="match status" value="1"/>
</dbReference>
<evidence type="ECO:0000256" key="1">
    <source>
        <dbReference type="SAM" id="Coils"/>
    </source>
</evidence>
<evidence type="ECO:0000256" key="2">
    <source>
        <dbReference type="SAM" id="MobiDB-lite"/>
    </source>
</evidence>
<dbReference type="InterPro" id="IPR005149">
    <property type="entry name" value="Tscrpt_reg_PadR_N"/>
</dbReference>
<evidence type="ECO:0000313" key="4">
    <source>
        <dbReference type="EMBL" id="MCZ4552935.1"/>
    </source>
</evidence>
<feature type="compositionally biased region" description="Polar residues" evidence="2">
    <location>
        <begin position="218"/>
        <end position="227"/>
    </location>
</feature>
<keyword evidence="1" id="KW-0175">Coiled coil</keyword>
<proteinExistence type="predicted"/>
<comment type="caution">
    <text evidence="4">The sequence shown here is derived from an EMBL/GenBank/DDBJ whole genome shotgun (WGS) entry which is preliminary data.</text>
</comment>
<feature type="coiled-coil region" evidence="1">
    <location>
        <begin position="127"/>
        <end position="154"/>
    </location>
</feature>
<organism evidence="4 5">
    <name type="scientific">Gordonia rubripertincta</name>
    <name type="common">Rhodococcus corallinus</name>
    <dbReference type="NCBI Taxonomy" id="36822"/>
    <lineage>
        <taxon>Bacteria</taxon>
        <taxon>Bacillati</taxon>
        <taxon>Actinomycetota</taxon>
        <taxon>Actinomycetes</taxon>
        <taxon>Mycobacteriales</taxon>
        <taxon>Gordoniaceae</taxon>
        <taxon>Gordonia</taxon>
    </lineage>
</organism>
<feature type="compositionally biased region" description="Basic and acidic residues" evidence="2">
    <location>
        <begin position="204"/>
        <end position="213"/>
    </location>
</feature>
<dbReference type="InterPro" id="IPR036388">
    <property type="entry name" value="WH-like_DNA-bd_sf"/>
</dbReference>
<keyword evidence="5" id="KW-1185">Reference proteome</keyword>
<sequence length="227" mass="25738">MPGRQGRSPIELTPLAVLVLGLATERPMHPYEMFQTLVERREDRFAKLRPGSLYHTVDRLHDRELLLVSDIQREGNRPERTVYAITDDGRAMLRDNIAAMLSTPADEYPALYLALAEAHTLGRGEVVDLLEQRVDAMQDQLEAIDAEVSRAAARGFPEMFMLDAGCRRVALAAQIEWIRQLRDRLATGQLMWLDEWHRRANDEHNDHNQHADEAPTPGSGTPAQNEV</sequence>
<protein>
    <submittedName>
        <fullName evidence="4">PadR family transcriptional regulator</fullName>
    </submittedName>
</protein>
<gene>
    <name evidence="4" type="ORF">O4213_23295</name>
</gene>
<name>A0ABT4N0Y8_GORRU</name>
<reference evidence="4" key="1">
    <citation type="submission" date="2022-12" db="EMBL/GenBank/DDBJ databases">
        <authorList>
            <person name="Krivoruchko A.V."/>
            <person name="Elkin A."/>
        </authorList>
    </citation>
    <scope>NUCLEOTIDE SEQUENCE</scope>
    <source>
        <strain evidence="4">IEGM 1388</strain>
    </source>
</reference>
<dbReference type="PANTHER" id="PTHR43252:SF2">
    <property type="entry name" value="TRANSCRIPTION REGULATOR, PADR-LIKE FAMILY"/>
    <property type="match status" value="1"/>
</dbReference>
<evidence type="ECO:0000313" key="5">
    <source>
        <dbReference type="Proteomes" id="UP001067235"/>
    </source>
</evidence>
<dbReference type="Proteomes" id="UP001067235">
    <property type="component" value="Unassembled WGS sequence"/>
</dbReference>
<feature type="domain" description="Transcription regulator PadR N-terminal" evidence="3">
    <location>
        <begin position="19"/>
        <end position="94"/>
    </location>
</feature>